<organism evidence="1">
    <name type="scientific">uncultured Caudovirales phage</name>
    <dbReference type="NCBI Taxonomy" id="2100421"/>
    <lineage>
        <taxon>Viruses</taxon>
        <taxon>Duplodnaviria</taxon>
        <taxon>Heunggongvirae</taxon>
        <taxon>Uroviricota</taxon>
        <taxon>Caudoviricetes</taxon>
        <taxon>Peduoviridae</taxon>
        <taxon>Maltschvirus</taxon>
        <taxon>Maltschvirus maltsch</taxon>
    </lineage>
</organism>
<protein>
    <submittedName>
        <fullName evidence="1">Uncharacterized protein</fullName>
    </submittedName>
</protein>
<reference evidence="1" key="1">
    <citation type="submission" date="2020-05" db="EMBL/GenBank/DDBJ databases">
        <authorList>
            <person name="Chiriac C."/>
            <person name="Salcher M."/>
            <person name="Ghai R."/>
            <person name="Kavagutti S V."/>
        </authorList>
    </citation>
    <scope>NUCLEOTIDE SEQUENCE</scope>
</reference>
<gene>
    <name evidence="1" type="ORF">UFOVP1665_15</name>
</gene>
<proteinExistence type="predicted"/>
<sequence>MTKFTPVWRIRIDGGVYTSTTMAQMSITSGRTDIYSQPVASYAHFQIIDLDSAAFPINVNDTVTVEIQDSTATFIPLWGGFVTDLSVEVVSSGSAGITTAAVITALGSLARLPKALTLGVLAIDLEGVQIETILTDLLINNWSEVAPTLTWANYGPTTTWANAENVGLGEIDAGQYELDGRSSSETDMYSLCAALATSGFGYLYENSSGQICYADTIHRETYLGAHGYTVLSALDAYGSGIRTATRTGDVRNEISVVWKSGTETATDVTSISSFGRLAQTVQTTLNHAVDATDQADRYLNLRAYPRAQFDSITFPLSNPDITDGDRDALLNVFMGQPIQIDDLPLNINSGQFQGFVEGWTFSSSYNSLDLTLMMSPIEFSLIALQWAQVSAAENWNTLSPTLTWDTALGVIA</sequence>
<evidence type="ECO:0000313" key="1">
    <source>
        <dbReference type="EMBL" id="CAB4223168.1"/>
    </source>
</evidence>
<accession>A0A6J5T6I1</accession>
<dbReference type="EMBL" id="LR797530">
    <property type="protein sequence ID" value="CAB4223168.1"/>
    <property type="molecule type" value="Genomic_DNA"/>
</dbReference>
<name>A0A6J5T6I1_9CAUD</name>